<sequence length="330" mass="36684">MVSSLNVLGDQKMKPISTDLRTRIVEVYEEGQLSYANVAERFRVNESSVKNFVNQWRETGTLAPKPAANGKTFLIDAAGEDVLRGLIEGKTDRSQVELRDEFAAETGGDESTDDQPGSSAVGHHAKKKAKRAEEQLRDDVKQARQEFQEDQKTLRGEDLIVVDEMGWVTGMSRAYGYAPCGKRAVSYEPGGKGTRLSLIGALSLEGFLGGTEIEGTVNGDVFEAFVDQILVPQLRPGKVVIWDNVSFHRRERLQELIEAHGAKVKFLPAYSPEFNPIEACWSKLKAWLRKQAARTVAILQKAITEAIQQVSLKDIAGWFRHAGYQFNSNE</sequence>
<reference evidence="3" key="1">
    <citation type="journal article" date="2015" name="PeerJ">
        <title>First genomic representation of candidate bacterial phylum KSB3 points to enhanced environmental sensing as a trigger of wastewater bulking.</title>
        <authorList>
            <person name="Sekiguchi Y."/>
            <person name="Ohashi A."/>
            <person name="Parks D.H."/>
            <person name="Yamauchi T."/>
            <person name="Tyson G.W."/>
            <person name="Hugenholtz P."/>
        </authorList>
    </citation>
    <scope>NUCLEOTIDE SEQUENCE [LARGE SCALE GENOMIC DNA]</scope>
</reference>
<name>A0A081C6Z1_VECG1</name>
<dbReference type="eggNOG" id="COG3415">
    <property type="taxonomic scope" value="Bacteria"/>
</dbReference>
<dbReference type="Gene3D" id="3.30.420.10">
    <property type="entry name" value="Ribonuclease H-like superfamily/Ribonuclease H"/>
    <property type="match status" value="1"/>
</dbReference>
<dbReference type="Gene3D" id="1.10.10.10">
    <property type="entry name" value="Winged helix-like DNA-binding domain superfamily/Winged helix DNA-binding domain"/>
    <property type="match status" value="1"/>
</dbReference>
<keyword evidence="4" id="KW-1185">Reference proteome</keyword>
<dbReference type="InterPro" id="IPR047655">
    <property type="entry name" value="Transpos_IS630-like"/>
</dbReference>
<dbReference type="PANTHER" id="PTHR46564:SF1">
    <property type="entry name" value="TRANSPOSASE"/>
    <property type="match status" value="1"/>
</dbReference>
<dbReference type="InterPro" id="IPR012337">
    <property type="entry name" value="RNaseH-like_sf"/>
</dbReference>
<organism evidence="3">
    <name type="scientific">Vecturithrix granuli</name>
    <dbReference type="NCBI Taxonomy" id="1499967"/>
    <lineage>
        <taxon>Bacteria</taxon>
        <taxon>Candidatus Moduliflexota</taxon>
        <taxon>Candidatus Vecturitrichia</taxon>
        <taxon>Candidatus Vecturitrichales</taxon>
        <taxon>Candidatus Vecturitrichaceae</taxon>
        <taxon>Candidatus Vecturithrix</taxon>
    </lineage>
</organism>
<dbReference type="EMBL" id="DF820472">
    <property type="protein sequence ID" value="GAK60346.1"/>
    <property type="molecule type" value="Genomic_DNA"/>
</dbReference>
<feature type="domain" description="Tc1-like transposase DDE" evidence="2">
    <location>
        <begin position="159"/>
        <end position="294"/>
    </location>
</feature>
<dbReference type="NCBIfam" id="NF033545">
    <property type="entry name" value="transpos_IS630"/>
    <property type="match status" value="1"/>
</dbReference>
<dbReference type="SUPFAM" id="SSF53098">
    <property type="entry name" value="Ribonuclease H-like"/>
    <property type="match status" value="1"/>
</dbReference>
<evidence type="ECO:0000259" key="2">
    <source>
        <dbReference type="Pfam" id="PF13358"/>
    </source>
</evidence>
<dbReference type="HOGENOM" id="CLU_056788_1_4_0"/>
<dbReference type="SUPFAM" id="SSF46689">
    <property type="entry name" value="Homeodomain-like"/>
    <property type="match status" value="1"/>
</dbReference>
<feature type="region of interest" description="Disordered" evidence="1">
    <location>
        <begin position="104"/>
        <end position="149"/>
    </location>
</feature>
<protein>
    <submittedName>
        <fullName evidence="3">Transposase and inactivated derivatives-like protein</fullName>
    </submittedName>
</protein>
<evidence type="ECO:0000256" key="1">
    <source>
        <dbReference type="SAM" id="MobiDB-lite"/>
    </source>
</evidence>
<dbReference type="InterPro" id="IPR038717">
    <property type="entry name" value="Tc1-like_DDE_dom"/>
</dbReference>
<accession>A0A081C6Z1</accession>
<proteinExistence type="predicted"/>
<dbReference type="InterPro" id="IPR036397">
    <property type="entry name" value="RNaseH_sf"/>
</dbReference>
<dbReference type="InterPro" id="IPR036388">
    <property type="entry name" value="WH-like_DNA-bd_sf"/>
</dbReference>
<dbReference type="Pfam" id="PF13358">
    <property type="entry name" value="DDE_3"/>
    <property type="match status" value="1"/>
</dbReference>
<dbReference type="AlphaFoldDB" id="A0A081C6Z1"/>
<dbReference type="PANTHER" id="PTHR46564">
    <property type="entry name" value="TRANSPOSASE"/>
    <property type="match status" value="1"/>
</dbReference>
<dbReference type="STRING" id="1499967.U27_00237"/>
<evidence type="ECO:0000313" key="4">
    <source>
        <dbReference type="Proteomes" id="UP000030661"/>
    </source>
</evidence>
<gene>
    <name evidence="3" type="ORF">U27_00237</name>
</gene>
<feature type="compositionally biased region" description="Basic and acidic residues" evidence="1">
    <location>
        <begin position="131"/>
        <end position="149"/>
    </location>
</feature>
<dbReference type="eggNOG" id="COG3335">
    <property type="taxonomic scope" value="Bacteria"/>
</dbReference>
<dbReference type="Proteomes" id="UP000030661">
    <property type="component" value="Unassembled WGS sequence"/>
</dbReference>
<dbReference type="InterPro" id="IPR009057">
    <property type="entry name" value="Homeodomain-like_sf"/>
</dbReference>
<evidence type="ECO:0000313" key="3">
    <source>
        <dbReference type="EMBL" id="GAK60346.1"/>
    </source>
</evidence>
<dbReference type="GO" id="GO:0003676">
    <property type="term" value="F:nucleic acid binding"/>
    <property type="evidence" value="ECO:0007669"/>
    <property type="project" value="InterPro"/>
</dbReference>